<proteinExistence type="predicted"/>
<dbReference type="PROSITE" id="PS50983">
    <property type="entry name" value="FE_B12_PBP"/>
    <property type="match status" value="1"/>
</dbReference>
<evidence type="ECO:0000259" key="1">
    <source>
        <dbReference type="PROSITE" id="PS50983"/>
    </source>
</evidence>
<accession>A2SSF5</accession>
<dbReference type="SUPFAM" id="SSF53807">
    <property type="entry name" value="Helical backbone' metal receptor"/>
    <property type="match status" value="1"/>
</dbReference>
<evidence type="ECO:0000313" key="3">
    <source>
        <dbReference type="Proteomes" id="UP000000365"/>
    </source>
</evidence>
<dbReference type="KEGG" id="mla:Mlab_1092"/>
<dbReference type="PANTHER" id="PTHR30535">
    <property type="entry name" value="VITAMIN B12-BINDING PROTEIN"/>
    <property type="match status" value="1"/>
</dbReference>
<dbReference type="Proteomes" id="UP000000365">
    <property type="component" value="Chromosome"/>
</dbReference>
<organism evidence="2 3">
    <name type="scientific">Methanocorpusculum labreanum (strain ATCC 43576 / DSM 4855 / Z)</name>
    <dbReference type="NCBI Taxonomy" id="410358"/>
    <lineage>
        <taxon>Archaea</taxon>
        <taxon>Methanobacteriati</taxon>
        <taxon>Methanobacteriota</taxon>
        <taxon>Stenosarchaea group</taxon>
        <taxon>Methanomicrobia</taxon>
        <taxon>Methanomicrobiales</taxon>
        <taxon>Methanocorpusculaceae</taxon>
        <taxon>Methanocorpusculum</taxon>
    </lineage>
</organism>
<evidence type="ECO:0000313" key="2">
    <source>
        <dbReference type="EMBL" id="ABN07261.1"/>
    </source>
</evidence>
<dbReference type="RefSeq" id="WP_011833464.1">
    <property type="nucleotide sequence ID" value="NC_008942.1"/>
</dbReference>
<dbReference type="InterPro" id="IPR002491">
    <property type="entry name" value="ABC_transptr_periplasmic_BD"/>
</dbReference>
<dbReference type="PANTHER" id="PTHR30535:SF34">
    <property type="entry name" value="MOLYBDATE-BINDING PROTEIN MOLA"/>
    <property type="match status" value="1"/>
</dbReference>
<feature type="domain" description="Fe/B12 periplasmic-binding" evidence="1">
    <location>
        <begin position="54"/>
        <end position="338"/>
    </location>
</feature>
<dbReference type="AlphaFoldDB" id="A2SSF5"/>
<reference evidence="2 3" key="1">
    <citation type="journal article" date="2009" name="Stand. Genomic Sci.">
        <title>Complete genome sequence of Methanocorpusculum labreanum type strain Z.</title>
        <authorList>
            <person name="Anderson I.J."/>
            <person name="Sieprawska-Lupa M."/>
            <person name="Goltsman E."/>
            <person name="Lapidus A."/>
            <person name="Copeland A."/>
            <person name="Glavina Del Rio T."/>
            <person name="Tice H."/>
            <person name="Dalin E."/>
            <person name="Barry K."/>
            <person name="Pitluck S."/>
            <person name="Hauser L."/>
            <person name="Land M."/>
            <person name="Lucas S."/>
            <person name="Richardson P."/>
            <person name="Whitman W.B."/>
            <person name="Kyrpides N.C."/>
        </authorList>
    </citation>
    <scope>NUCLEOTIDE SEQUENCE [LARGE SCALE GENOMIC DNA]</scope>
    <source>
        <strain evidence="3">ATCC 43576 / DSM 4855 / Z</strain>
    </source>
</reference>
<dbReference type="STRING" id="410358.Mlab_1092"/>
<gene>
    <name evidence="2" type="ordered locus">Mlab_1092</name>
</gene>
<dbReference type="OrthoDB" id="24039at2157"/>
<sequence>MNKKIISLFFAGLCVLALCMCAGCVGGTPDAGDGTINITDSFGRVVTIPDNPDKIAVSGSGSMRYFVYLDVDLDRVVAVDYSDSALNIYPEDPRPYMLANPEILNISAVGASRGVVDGEKLLTSGAEILFIAASSEASIESANEIQDKTGIPVVLFYTGDYVTQKEKVCDSLEMLAEIMHKETRYQDLLTYFTSVENDLTSRVANVPTSDERAYVGGISYRGEHGLDGTNPTYYPFTVLHANNVASNLSNVGQTEYAQVSKEQILAWDPEIIFVGLGTLNAAGGGAIYELKNDVSYKTLTAVKTGEVYTVNPDISAGANYETQLVNAYYIGTVLYPKQFADVDLAKKADEIYNKVVGGDVYEELKEHMNGLSYQKIGL</sequence>
<dbReference type="Gene3D" id="3.40.50.1980">
    <property type="entry name" value="Nitrogenase molybdenum iron protein domain"/>
    <property type="match status" value="2"/>
</dbReference>
<protein>
    <submittedName>
        <fullName evidence="2">Periplasmic binding protein</fullName>
    </submittedName>
</protein>
<dbReference type="eggNOG" id="arCOG03303">
    <property type="taxonomic scope" value="Archaea"/>
</dbReference>
<dbReference type="Pfam" id="PF01497">
    <property type="entry name" value="Peripla_BP_2"/>
    <property type="match status" value="1"/>
</dbReference>
<dbReference type="InterPro" id="IPR050902">
    <property type="entry name" value="ABC_Transporter_SBP"/>
</dbReference>
<keyword evidence="3" id="KW-1185">Reference proteome</keyword>
<dbReference type="GeneID" id="4794819"/>
<dbReference type="EMBL" id="CP000559">
    <property type="protein sequence ID" value="ABN07261.1"/>
    <property type="molecule type" value="Genomic_DNA"/>
</dbReference>
<dbReference type="HOGENOM" id="CLU_038034_13_1_2"/>
<name>A2SSF5_METLZ</name>